<name>A0AAV8YBB2_9CUCU</name>
<dbReference type="Pfam" id="PF05380">
    <property type="entry name" value="Peptidase_A17"/>
    <property type="match status" value="1"/>
</dbReference>
<dbReference type="SUPFAM" id="SSF56672">
    <property type="entry name" value="DNA/RNA polymerases"/>
    <property type="match status" value="1"/>
</dbReference>
<dbReference type="InterPro" id="IPR008042">
    <property type="entry name" value="Retrotrans_Pao"/>
</dbReference>
<dbReference type="Gene3D" id="3.30.70.270">
    <property type="match status" value="1"/>
</dbReference>
<accession>A0AAV8YBB2</accession>
<gene>
    <name evidence="2" type="ORF">NQ318_020775</name>
</gene>
<sequence>MRCEPIAIQSLYERHPVRYLQFLGKVVATLEGDDHRVVLVSNTRVVVNLILRLYPSGSDESTAFRLIDERDFKDKDYFRVGLYFSRFQRMYDSSKRTEEPAQLDYFRIRYETLEESKTAFLEVIDQIQAVEYEINSDYVPCFQSLDAFDELYCHIKIAARRILKNDDSTNMSVNRGIPKLPKLQIPNFSGNIKDWTTYIECFNSLIHHNGNLSDVDRVHYLIGSLSGAALSVCSGVPPTGENYRIIYQTLVDKYSDKRATANYYLDQIINFRQAQTETATSLNAFLEKFDVAVKSLQKLQISELDDYILAYLALSKLNPETQRLFENAHRKTEMPSYTDIVTFVKEQAKICIRSPNKKLNSSLDSKNDKPKQTHSFLVQNNLSRQNKCYVCKNNYHPITECSKFLGMCPLDRYTFIRNNNFCLNCLGSHKVINCQSSFNCRTCKLRHHTLLHFKKSSKTPNKTENDIAGVDSIARASGYNSSNIPGDSQEMNPSNEVASTSNVQSVANYCSVNAKSHNEDSNKMVLLSTVKVNIPDISGKLYIARCLLDSCSQTNFLTLDFCKRLNLKISKCYREVQGIGSLCSKIYGCSKIMIVSRIDPSKKYSVEVLVVDKITSRLPQVEIDFKTLSHLTDVPLADDTFYKPNQIDGIIGAELYPYLIGQGRVTGASEAPVAIETSLGYVVMGSVHMTESPSTSLSFCSIVDPSLDNLVKRFWETEDVSSSSVANPDDVACEAIFEKTFSRDKSGRYTVTLPFQYDPTNLGDSYKMAERRFLALEKKLLTNQNFREQYIEIIRDYLRQGHMTKLHQTDCPSPVYYIPHHAIYKPDSSSTPIRIVFDASAKTDSSYSLNDLLYTGPKLQTDVVTMFLHFRLFSIAFIADLRQMYRQILVNKKFRCFQRILWRTHSNEPLATYELNTVSFGIKSSPFLALRTVRQLANDEQSSLGLAAEVVKHHMYMDDLITSSATVDQAIILYKELVELFHRGGFELVKWATNSEKLLEQIPQQYRSSSTVSFDIHFLKVLGLQWQPKDDILSFSLDITEKRCSKRNILSTVARCFDPLGFLSPVTLKAKLLIKQMWILKLDWDESPPDDIVQWWNEFQTSLPLLTNFSIPRHVGAFDNCIASLIGFADACKTSYGAVVYVRIKSPTGVSTSLLYAKTKVSPLKVLSIPRLELLACHLGLSPSSFIQNHLWLSGPLWLKDDFSCWPINPVKEYFTKLEEKPISMVTLTKEVHAFYLLADRCSSWLKLLHSVVYVLRFLKLLHKHSMFLADDLLKAEMFVLKAIQNVHFSSEIKMLKTSGNPCSSSLKPLRPFLHEGLLRVVTYILDHISFCHYFVRSIGFYPLAML</sequence>
<keyword evidence="3" id="KW-1185">Reference proteome</keyword>
<protein>
    <recommendedName>
        <fullName evidence="1">Reverse transcriptase domain-containing protein</fullName>
    </recommendedName>
</protein>
<dbReference type="EMBL" id="JAPWTK010000139">
    <property type="protein sequence ID" value="KAJ8948288.1"/>
    <property type="molecule type" value="Genomic_DNA"/>
</dbReference>
<organism evidence="2 3">
    <name type="scientific">Aromia moschata</name>
    <dbReference type="NCBI Taxonomy" id="1265417"/>
    <lineage>
        <taxon>Eukaryota</taxon>
        <taxon>Metazoa</taxon>
        <taxon>Ecdysozoa</taxon>
        <taxon>Arthropoda</taxon>
        <taxon>Hexapoda</taxon>
        <taxon>Insecta</taxon>
        <taxon>Pterygota</taxon>
        <taxon>Neoptera</taxon>
        <taxon>Endopterygota</taxon>
        <taxon>Coleoptera</taxon>
        <taxon>Polyphaga</taxon>
        <taxon>Cucujiformia</taxon>
        <taxon>Chrysomeloidea</taxon>
        <taxon>Cerambycidae</taxon>
        <taxon>Cerambycinae</taxon>
        <taxon>Callichromatini</taxon>
        <taxon>Aromia</taxon>
    </lineage>
</organism>
<feature type="domain" description="Reverse transcriptase" evidence="1">
    <location>
        <begin position="877"/>
        <end position="988"/>
    </location>
</feature>
<dbReference type="Gene3D" id="3.10.10.10">
    <property type="entry name" value="HIV Type 1 Reverse Transcriptase, subunit A, domain 1"/>
    <property type="match status" value="1"/>
</dbReference>
<proteinExistence type="predicted"/>
<dbReference type="Proteomes" id="UP001162162">
    <property type="component" value="Unassembled WGS sequence"/>
</dbReference>
<dbReference type="InterPro" id="IPR043128">
    <property type="entry name" value="Rev_trsase/Diguanyl_cyclase"/>
</dbReference>
<evidence type="ECO:0000313" key="3">
    <source>
        <dbReference type="Proteomes" id="UP001162162"/>
    </source>
</evidence>
<dbReference type="InterPro" id="IPR005312">
    <property type="entry name" value="DUF1759"/>
</dbReference>
<dbReference type="PANTHER" id="PTHR47331:SF4">
    <property type="entry name" value="PEPTIDASE S1 DOMAIN-CONTAINING PROTEIN"/>
    <property type="match status" value="1"/>
</dbReference>
<comment type="caution">
    <text evidence="2">The sequence shown here is derived from an EMBL/GenBank/DDBJ whole genome shotgun (WGS) entry which is preliminary data.</text>
</comment>
<evidence type="ECO:0000313" key="2">
    <source>
        <dbReference type="EMBL" id="KAJ8948288.1"/>
    </source>
</evidence>
<dbReference type="CDD" id="cd01644">
    <property type="entry name" value="RT_pepA17"/>
    <property type="match status" value="1"/>
</dbReference>
<dbReference type="InterPro" id="IPR000477">
    <property type="entry name" value="RT_dom"/>
</dbReference>
<dbReference type="InterPro" id="IPR043502">
    <property type="entry name" value="DNA/RNA_pol_sf"/>
</dbReference>
<dbReference type="Pfam" id="PF00078">
    <property type="entry name" value="RVT_1"/>
    <property type="match status" value="1"/>
</dbReference>
<dbReference type="GO" id="GO:0071897">
    <property type="term" value="P:DNA biosynthetic process"/>
    <property type="evidence" value="ECO:0007669"/>
    <property type="project" value="UniProtKB-ARBA"/>
</dbReference>
<evidence type="ECO:0000259" key="1">
    <source>
        <dbReference type="Pfam" id="PF00078"/>
    </source>
</evidence>
<dbReference type="Pfam" id="PF03564">
    <property type="entry name" value="DUF1759"/>
    <property type="match status" value="1"/>
</dbReference>
<dbReference type="PANTHER" id="PTHR47331">
    <property type="entry name" value="PHD-TYPE DOMAIN-CONTAINING PROTEIN"/>
    <property type="match status" value="1"/>
</dbReference>
<reference evidence="2" key="1">
    <citation type="journal article" date="2023" name="Insect Mol. Biol.">
        <title>Genome sequencing provides insights into the evolution of gene families encoding plant cell wall-degrading enzymes in longhorned beetles.</title>
        <authorList>
            <person name="Shin N.R."/>
            <person name="Okamura Y."/>
            <person name="Kirsch R."/>
            <person name="Pauchet Y."/>
        </authorList>
    </citation>
    <scope>NUCLEOTIDE SEQUENCE</scope>
    <source>
        <strain evidence="2">AMC_N1</strain>
    </source>
</reference>